<evidence type="ECO:0000313" key="11">
    <source>
        <dbReference type="Proteomes" id="UP000054359"/>
    </source>
</evidence>
<dbReference type="Pfam" id="PF23294">
    <property type="entry name" value="BRCT_TopB1_SLF1"/>
    <property type="match status" value="1"/>
</dbReference>
<keyword evidence="11" id="KW-1185">Reference proteome</keyword>
<dbReference type="InterPro" id="IPR036420">
    <property type="entry name" value="BRCT_dom_sf"/>
</dbReference>
<dbReference type="SUPFAM" id="SSF52113">
    <property type="entry name" value="BRCT domain"/>
    <property type="match status" value="1"/>
</dbReference>
<evidence type="ECO:0000313" key="10">
    <source>
        <dbReference type="EMBL" id="KFM76257.1"/>
    </source>
</evidence>
<dbReference type="GO" id="GO:1990166">
    <property type="term" value="P:protein localization to site of double-strand break"/>
    <property type="evidence" value="ECO:0007669"/>
    <property type="project" value="TreeGrafter"/>
</dbReference>
<accession>A0A087UFW8</accession>
<dbReference type="PROSITE" id="PS50172">
    <property type="entry name" value="BRCT"/>
    <property type="match status" value="1"/>
</dbReference>
<dbReference type="AlphaFoldDB" id="A0A087UFW8"/>
<evidence type="ECO:0000259" key="9">
    <source>
        <dbReference type="PROSITE" id="PS50172"/>
    </source>
</evidence>
<evidence type="ECO:0000256" key="6">
    <source>
        <dbReference type="ARBA" id="ARBA00023204"/>
    </source>
</evidence>
<dbReference type="Proteomes" id="UP000054359">
    <property type="component" value="Unassembled WGS sequence"/>
</dbReference>
<dbReference type="GO" id="GO:0016853">
    <property type="term" value="F:isomerase activity"/>
    <property type="evidence" value="ECO:0007669"/>
    <property type="project" value="UniProtKB-KW"/>
</dbReference>
<dbReference type="FunFam" id="3.40.50.10190:FF:000018">
    <property type="entry name" value="DNA topoisomerase 2-binding protein 1"/>
    <property type="match status" value="1"/>
</dbReference>
<name>A0A087UFW8_STEMI</name>
<keyword evidence="6" id="KW-0234">DNA repair</keyword>
<evidence type="ECO:0000256" key="2">
    <source>
        <dbReference type="ARBA" id="ARBA00004300"/>
    </source>
</evidence>
<keyword evidence="8" id="KW-0539">Nucleus</keyword>
<keyword evidence="7" id="KW-0206">Cytoskeleton</keyword>
<keyword evidence="3" id="KW-0963">Cytoplasm</keyword>
<keyword evidence="10" id="KW-0413">Isomerase</keyword>
<dbReference type="CDD" id="cd17728">
    <property type="entry name" value="BRCT_TopBP1_rpt8"/>
    <property type="match status" value="1"/>
</dbReference>
<feature type="non-terminal residue" evidence="10">
    <location>
        <position position="237"/>
    </location>
</feature>
<dbReference type="GO" id="GO:2000781">
    <property type="term" value="P:positive regulation of double-strand break repair"/>
    <property type="evidence" value="ECO:0007669"/>
    <property type="project" value="InterPro"/>
</dbReference>
<dbReference type="Pfam" id="PF00533">
    <property type="entry name" value="BRCT"/>
    <property type="match status" value="1"/>
</dbReference>
<organism evidence="10 11">
    <name type="scientific">Stegodyphus mimosarum</name>
    <name type="common">African social velvet spider</name>
    <dbReference type="NCBI Taxonomy" id="407821"/>
    <lineage>
        <taxon>Eukaryota</taxon>
        <taxon>Metazoa</taxon>
        <taxon>Ecdysozoa</taxon>
        <taxon>Arthropoda</taxon>
        <taxon>Chelicerata</taxon>
        <taxon>Arachnida</taxon>
        <taxon>Araneae</taxon>
        <taxon>Araneomorphae</taxon>
        <taxon>Entelegynae</taxon>
        <taxon>Eresoidea</taxon>
        <taxon>Eresidae</taxon>
        <taxon>Stegodyphus</taxon>
    </lineage>
</organism>
<evidence type="ECO:0000256" key="4">
    <source>
        <dbReference type="ARBA" id="ARBA00022737"/>
    </source>
</evidence>
<dbReference type="GO" id="GO:0006281">
    <property type="term" value="P:DNA repair"/>
    <property type="evidence" value="ECO:0007669"/>
    <property type="project" value="UniProtKB-KW"/>
</dbReference>
<dbReference type="GO" id="GO:0035861">
    <property type="term" value="C:site of double-strand break"/>
    <property type="evidence" value="ECO:0007669"/>
    <property type="project" value="TreeGrafter"/>
</dbReference>
<dbReference type="InterPro" id="IPR057595">
    <property type="entry name" value="TopB1_SLF1_BRCT"/>
</dbReference>
<dbReference type="InterPro" id="IPR049936">
    <property type="entry name" value="TopBP1_BRCT_8"/>
</dbReference>
<dbReference type="OMA" id="ACHRESR"/>
<gene>
    <name evidence="10" type="ORF">X975_20188</name>
</gene>
<evidence type="ECO:0000256" key="3">
    <source>
        <dbReference type="ARBA" id="ARBA00022490"/>
    </source>
</evidence>
<dbReference type="InterPro" id="IPR001357">
    <property type="entry name" value="BRCT_dom"/>
</dbReference>
<dbReference type="EMBL" id="KK119632">
    <property type="protein sequence ID" value="KFM76257.1"/>
    <property type="molecule type" value="Genomic_DNA"/>
</dbReference>
<dbReference type="CDD" id="cd17738">
    <property type="entry name" value="BRCT_TopBP1_rpt7"/>
    <property type="match status" value="1"/>
</dbReference>
<dbReference type="GO" id="GO:0005634">
    <property type="term" value="C:nucleus"/>
    <property type="evidence" value="ECO:0007669"/>
    <property type="project" value="UniProtKB-SubCell"/>
</dbReference>
<evidence type="ECO:0000256" key="1">
    <source>
        <dbReference type="ARBA" id="ARBA00004123"/>
    </source>
</evidence>
<keyword evidence="4" id="KW-0677">Repeat</keyword>
<evidence type="ECO:0000256" key="5">
    <source>
        <dbReference type="ARBA" id="ARBA00022763"/>
    </source>
</evidence>
<dbReference type="PANTHER" id="PTHR46677">
    <property type="entry name" value="SMC5-SMC6 COMPLEX LOCALIZATION FACTOR PROTEIN 1"/>
    <property type="match status" value="1"/>
</dbReference>
<feature type="domain" description="BRCT" evidence="9">
    <location>
        <begin position="1"/>
        <end position="81"/>
    </location>
</feature>
<keyword evidence="5" id="KW-0227">DNA damage</keyword>
<dbReference type="SMART" id="SM00292">
    <property type="entry name" value="BRCT"/>
    <property type="match status" value="2"/>
</dbReference>
<comment type="subcellular location">
    <subcellularLocation>
        <location evidence="2">Cytoplasm</location>
        <location evidence="2">Cytoskeleton</location>
        <location evidence="2">Microtubule organizing center</location>
        <location evidence="2">Centrosome</location>
    </subcellularLocation>
    <subcellularLocation>
        <location evidence="1">Nucleus</location>
    </subcellularLocation>
</comment>
<protein>
    <submittedName>
        <fullName evidence="10">DNA topoisomerase 2-binding protein 1-B</fullName>
    </submittedName>
</protein>
<dbReference type="STRING" id="407821.A0A087UFW8"/>
<dbReference type="GO" id="GO:0005813">
    <property type="term" value="C:centrosome"/>
    <property type="evidence" value="ECO:0007669"/>
    <property type="project" value="UniProtKB-SubCell"/>
</dbReference>
<reference evidence="10 11" key="1">
    <citation type="submission" date="2013-11" db="EMBL/GenBank/DDBJ databases">
        <title>Genome sequencing of Stegodyphus mimosarum.</title>
        <authorList>
            <person name="Bechsgaard J."/>
        </authorList>
    </citation>
    <scope>NUCLEOTIDE SEQUENCE [LARGE SCALE GENOMIC DNA]</scope>
</reference>
<dbReference type="FunFam" id="3.40.50.10190:FF:000028">
    <property type="entry name" value="DNA topoisomerase 2-binding protein 1 isoform X1"/>
    <property type="match status" value="1"/>
</dbReference>
<dbReference type="Gene3D" id="3.40.50.10190">
    <property type="entry name" value="BRCT domain"/>
    <property type="match status" value="2"/>
</dbReference>
<sequence>MFTNIPEPEKTNYIEIIQNLGGTVSDEKTFDLTATHLILRNPIKNEKLLSSIASGKWILHPDYLKESEVQKRFLPEIDFEWGGPGTCKYMQNIAPNSEKLAKCPIRWRKKLNGNKDMFGAFHNWKVVVFAEDKAKLSTYTKILEAGGAEIVPTSDADSALDTISHVFVDVKKKNGCKVDLTSFVSHNIKCLKPEYLAFYLTEDPLPDVDSFILAEAKELMDASASSSKRHAMSSATR</sequence>
<evidence type="ECO:0000256" key="7">
    <source>
        <dbReference type="ARBA" id="ARBA00023212"/>
    </source>
</evidence>
<proteinExistence type="predicted"/>
<dbReference type="InterPro" id="IPR042479">
    <property type="entry name" value="Slf1"/>
</dbReference>
<dbReference type="OrthoDB" id="251770at2759"/>
<dbReference type="PANTHER" id="PTHR46677:SF1">
    <property type="entry name" value="SMC5-SMC6 COMPLEX LOCALIZATION FACTOR PROTEIN 1"/>
    <property type="match status" value="1"/>
</dbReference>
<evidence type="ECO:0000256" key="8">
    <source>
        <dbReference type="ARBA" id="ARBA00023242"/>
    </source>
</evidence>